<protein>
    <submittedName>
        <fullName evidence="2">Uncharacterized protein</fullName>
    </submittedName>
</protein>
<dbReference type="EMBL" id="UYRX01000017">
    <property type="protein sequence ID" value="VDK69088.1"/>
    <property type="molecule type" value="Genomic_DNA"/>
</dbReference>
<accession>A0A3P6TSF4</accession>
<feature type="signal peptide" evidence="1">
    <location>
        <begin position="1"/>
        <end position="19"/>
    </location>
</feature>
<evidence type="ECO:0000313" key="2">
    <source>
        <dbReference type="EMBL" id="VDK69088.1"/>
    </source>
</evidence>
<name>A0A3P6TSF4_LITSI</name>
<proteinExistence type="predicted"/>
<reference evidence="2 3" key="1">
    <citation type="submission" date="2018-08" db="EMBL/GenBank/DDBJ databases">
        <authorList>
            <person name="Laetsch R D."/>
            <person name="Stevens L."/>
            <person name="Kumar S."/>
            <person name="Blaxter L. M."/>
        </authorList>
    </citation>
    <scope>NUCLEOTIDE SEQUENCE [LARGE SCALE GENOMIC DNA]</scope>
</reference>
<dbReference type="Proteomes" id="UP000277928">
    <property type="component" value="Unassembled WGS sequence"/>
</dbReference>
<organism evidence="2 3">
    <name type="scientific">Litomosoides sigmodontis</name>
    <name type="common">Filarial nematode worm</name>
    <dbReference type="NCBI Taxonomy" id="42156"/>
    <lineage>
        <taxon>Eukaryota</taxon>
        <taxon>Metazoa</taxon>
        <taxon>Ecdysozoa</taxon>
        <taxon>Nematoda</taxon>
        <taxon>Chromadorea</taxon>
        <taxon>Rhabditida</taxon>
        <taxon>Spirurina</taxon>
        <taxon>Spiruromorpha</taxon>
        <taxon>Filarioidea</taxon>
        <taxon>Onchocercidae</taxon>
        <taxon>Litomosoides</taxon>
    </lineage>
</organism>
<keyword evidence="1" id="KW-0732">Signal</keyword>
<dbReference type="OrthoDB" id="5876340at2759"/>
<gene>
    <name evidence="2" type="ORF">NLS_LOCUS653</name>
</gene>
<feature type="chain" id="PRO_5017973468" evidence="1">
    <location>
        <begin position="20"/>
        <end position="414"/>
    </location>
</feature>
<dbReference type="AlphaFoldDB" id="A0A3P6TSF4"/>
<evidence type="ECO:0000313" key="3">
    <source>
        <dbReference type="Proteomes" id="UP000277928"/>
    </source>
</evidence>
<dbReference type="OMA" id="NIFLHNC"/>
<evidence type="ECO:0000256" key="1">
    <source>
        <dbReference type="SAM" id="SignalP"/>
    </source>
</evidence>
<sequence length="414" mass="46533">MKPLIFAQLWLIIAARSVSDHEQKGVIMIPEINFISVSQKTSSTSSPLHNITQHPRQQHDEHRLLKVTPLIPPNRTFQYYQQKKEAETLVDNVEEAVIKFPVVTFVHSYATSNGTPLIPPANSSTLQNVALPVLPNSEDDENRKKKLWNNGEAFKEDRRKAQAQEGYNGLNNDVIDMEFEIRRKMERTTIEVRNYPPVAKTSPSPATAADPEHVSGLSVLATAIPLPLTPPTHPLLHDLDFGIRTTVSHTNHISSLPSSIIQDQRYHNLEVVHREKVTELSTIPSFVTTLPPVALPIPLSQEETSYNLFDTQLQNSGIGAVISNGHLRNSDTVDSKTTEGAPEQQPQLPEKIPIQMQIHLREYEPVDDILGCTWDIVTNSCKDLFSLKLCSHCHDFGNIFLHNCKCLVKFMTTF</sequence>
<keyword evidence="3" id="KW-1185">Reference proteome</keyword>